<evidence type="ECO:0008006" key="3">
    <source>
        <dbReference type="Google" id="ProtNLM"/>
    </source>
</evidence>
<sequence length="255" mass="27921">MGCKEYDQVLTKLIRPQTHPLAIKILGPDDEPAANLDRPDNYGIQVAVCQWVTMARRWGRPMSVLAGDVNCSPCLASLGLKRMRTASALADYFMEMGYFAAKELALKAAEKLDPIPHGKIKGLAIYPLSMAESEPDLVVIYGNPAQMARLASAFVHFSGEFVQSATTGFGISCLSMLKPHFSGKPAIVVPGRGERILAGAEEGEMYCSFPFGLMEQLLDSLEQTQNSGSRYPFQRYVLFQPPLTPAFANLNQALE</sequence>
<dbReference type="eggNOG" id="COG2043">
    <property type="taxonomic scope" value="Bacteria"/>
</dbReference>
<dbReference type="InterPro" id="IPR003748">
    <property type="entry name" value="DUF169"/>
</dbReference>
<dbReference type="PANTHER" id="PTHR37954:SF3">
    <property type="entry name" value="DUF169 DOMAIN-CONTAINING PROTEIN"/>
    <property type="match status" value="1"/>
</dbReference>
<reference evidence="1 2" key="1">
    <citation type="journal article" date="2010" name="Stand. Genomic Sci.">
        <title>Complete genome sequence of Desulfarculus baarsii type strain (2st14).</title>
        <authorList>
            <person name="Sun H."/>
            <person name="Spring S."/>
            <person name="Lapidus A."/>
            <person name="Davenport K."/>
            <person name="Del Rio T.G."/>
            <person name="Tice H."/>
            <person name="Nolan M."/>
            <person name="Copeland A."/>
            <person name="Cheng J.F."/>
            <person name="Lucas S."/>
            <person name="Tapia R."/>
            <person name="Goodwin L."/>
            <person name="Pitluck S."/>
            <person name="Ivanova N."/>
            <person name="Pagani I."/>
            <person name="Mavromatis K."/>
            <person name="Ovchinnikova G."/>
            <person name="Pati A."/>
            <person name="Chen A."/>
            <person name="Palaniappan K."/>
            <person name="Hauser L."/>
            <person name="Chang Y.J."/>
            <person name="Jeffries C.D."/>
            <person name="Detter J.C."/>
            <person name="Han C."/>
            <person name="Rohde M."/>
            <person name="Brambilla E."/>
            <person name="Goker M."/>
            <person name="Woyke T."/>
            <person name="Bristow J."/>
            <person name="Eisen J.A."/>
            <person name="Markowitz V."/>
            <person name="Hugenholtz P."/>
            <person name="Kyrpides N.C."/>
            <person name="Klenk H.P."/>
            <person name="Land M."/>
        </authorList>
    </citation>
    <scope>NUCLEOTIDE SEQUENCE [LARGE SCALE GENOMIC DNA]</scope>
    <source>
        <strain evidence="2">ATCC 33931 / DSM 2075 / LMG 7858 / VKM B-1802 / 2st14</strain>
    </source>
</reference>
<dbReference type="STRING" id="644282.Deba_2481"/>
<protein>
    <recommendedName>
        <fullName evidence="3">DUF169 domain-containing protein</fullName>
    </recommendedName>
</protein>
<proteinExistence type="predicted"/>
<dbReference type="PANTHER" id="PTHR37954">
    <property type="entry name" value="BLL4979 PROTEIN"/>
    <property type="match status" value="1"/>
</dbReference>
<gene>
    <name evidence="1" type="ordered locus">Deba_2481</name>
</gene>
<dbReference type="HOGENOM" id="CLU_074324_0_0_7"/>
<name>E1QJU8_DESB2</name>
<accession>E1QJU8</accession>
<organism evidence="1 2">
    <name type="scientific">Desulfarculus baarsii (strain ATCC 33931 / DSM 2075 / LMG 7858 / VKM B-1802 / 2st14)</name>
    <dbReference type="NCBI Taxonomy" id="644282"/>
    <lineage>
        <taxon>Bacteria</taxon>
        <taxon>Pseudomonadati</taxon>
        <taxon>Thermodesulfobacteriota</taxon>
        <taxon>Desulfarculia</taxon>
        <taxon>Desulfarculales</taxon>
        <taxon>Desulfarculaceae</taxon>
        <taxon>Desulfarculus</taxon>
    </lineage>
</organism>
<dbReference type="RefSeq" id="WP_013259280.1">
    <property type="nucleotide sequence ID" value="NC_014365.1"/>
</dbReference>
<dbReference type="KEGG" id="dbr:Deba_2481"/>
<dbReference type="EMBL" id="CP002085">
    <property type="protein sequence ID" value="ADK85841.1"/>
    <property type="molecule type" value="Genomic_DNA"/>
</dbReference>
<evidence type="ECO:0000313" key="2">
    <source>
        <dbReference type="Proteomes" id="UP000009047"/>
    </source>
</evidence>
<dbReference type="AlphaFoldDB" id="E1QJU8"/>
<dbReference type="Pfam" id="PF02596">
    <property type="entry name" value="DUF169"/>
    <property type="match status" value="1"/>
</dbReference>
<dbReference type="Proteomes" id="UP000009047">
    <property type="component" value="Chromosome"/>
</dbReference>
<evidence type="ECO:0000313" key="1">
    <source>
        <dbReference type="EMBL" id="ADK85841.1"/>
    </source>
</evidence>
<dbReference type="OrthoDB" id="9777728at2"/>
<keyword evidence="2" id="KW-1185">Reference proteome</keyword>